<name>A0AAU7YMR0_9RICK</name>
<dbReference type="AlphaFoldDB" id="A0AAU7YMR0"/>
<sequence>MEANAEKAVKKVGPEVADLLKPEIKTQVEEEVKKYTEEKIESLIKPEITSKIDDLVTAKSKEVSTLLEDEMNKLIEDAHKNLNEKIDQIKCELTEVKSNILEASAKSFYESTKLLSIMAENETCENQDLVYF</sequence>
<gene>
    <name evidence="2" type="ORF">ABS861_00745</name>
</gene>
<accession>A0AAU7YMR0</accession>
<evidence type="ECO:0000256" key="1">
    <source>
        <dbReference type="SAM" id="Coils"/>
    </source>
</evidence>
<reference evidence="2" key="1">
    <citation type="submission" date="2024-06" db="EMBL/GenBank/DDBJ databases">
        <title>Genome assembly of the Oeneis chryxus ivallda.</title>
        <authorList>
            <person name="MacDonald Z."/>
            <person name="Shaffer H.B."/>
            <person name="Gillespie T."/>
            <person name="Marimuthu M.P.A."/>
            <person name="Nguyen O."/>
            <person name="Fairbairn C.W."/>
            <person name="Seligmann W.E."/>
            <person name="Escalona M."/>
            <person name="Miller C."/>
            <person name="Toffelmier E."/>
        </authorList>
    </citation>
    <scope>NUCLEOTIDE SEQUENCE</scope>
    <source>
        <strain evidence="2">CCGP_102_HBS-TG_Oc004</strain>
    </source>
</reference>
<protein>
    <submittedName>
        <fullName evidence="2">Uncharacterized protein</fullName>
    </submittedName>
</protein>
<proteinExistence type="predicted"/>
<organism evidence="2">
    <name type="scientific">Wolbachia endosymbiont of Oeneis ivallda</name>
    <dbReference type="NCBI Taxonomy" id="3171168"/>
    <lineage>
        <taxon>Bacteria</taxon>
        <taxon>Pseudomonadati</taxon>
        <taxon>Pseudomonadota</taxon>
        <taxon>Alphaproteobacteria</taxon>
        <taxon>Rickettsiales</taxon>
        <taxon>Anaplasmataceae</taxon>
        <taxon>Wolbachieae</taxon>
        <taxon>Wolbachia</taxon>
    </lineage>
</organism>
<dbReference type="EMBL" id="CP158587">
    <property type="protein sequence ID" value="XCA33980.1"/>
    <property type="molecule type" value="Genomic_DNA"/>
</dbReference>
<evidence type="ECO:0000313" key="2">
    <source>
        <dbReference type="EMBL" id="XCA33980.1"/>
    </source>
</evidence>
<keyword evidence="1" id="KW-0175">Coiled coil</keyword>
<feature type="coiled-coil region" evidence="1">
    <location>
        <begin position="72"/>
        <end position="106"/>
    </location>
</feature>